<sequence>MVSLVVWTLVALAAAVVVLVVASRGNDGSRSGGPREVLTDVRAGLASWRSRKTTPEATARVLEPEPVDATFDEFFAAAEVDDDAYLQLDDLADTLLRARDLASRGVGLVRR</sequence>
<dbReference type="EMBL" id="SDWW01000012">
    <property type="protein sequence ID" value="RYV51764.1"/>
    <property type="molecule type" value="Genomic_DNA"/>
</dbReference>
<organism evidence="1 2">
    <name type="scientific">Pengzhenrongella frigida</name>
    <dbReference type="NCBI Taxonomy" id="1259133"/>
    <lineage>
        <taxon>Bacteria</taxon>
        <taxon>Bacillati</taxon>
        <taxon>Actinomycetota</taxon>
        <taxon>Actinomycetes</taxon>
        <taxon>Micrococcales</taxon>
        <taxon>Pengzhenrongella</taxon>
    </lineage>
</organism>
<name>A0A4V1ZHE5_9MICO</name>
<accession>A0A4V1ZHE5</accession>
<evidence type="ECO:0000313" key="1">
    <source>
        <dbReference type="EMBL" id="RYV51764.1"/>
    </source>
</evidence>
<comment type="caution">
    <text evidence="1">The sequence shown here is derived from an EMBL/GenBank/DDBJ whole genome shotgun (WGS) entry which is preliminary data.</text>
</comment>
<dbReference type="AlphaFoldDB" id="A0A4V1ZHE5"/>
<gene>
    <name evidence="1" type="ORF">EUA98_06740</name>
</gene>
<protein>
    <submittedName>
        <fullName evidence="1">Uncharacterized protein</fullName>
    </submittedName>
</protein>
<dbReference type="Proteomes" id="UP000293764">
    <property type="component" value="Unassembled WGS sequence"/>
</dbReference>
<reference evidence="1 2" key="1">
    <citation type="submission" date="2019-01" db="EMBL/GenBank/DDBJ databases">
        <title>Novel species of Cellulomonas.</title>
        <authorList>
            <person name="Liu Q."/>
            <person name="Xin Y.-H."/>
        </authorList>
    </citation>
    <scope>NUCLEOTIDE SEQUENCE [LARGE SCALE GENOMIC DNA]</scope>
    <source>
        <strain evidence="1 2">HLT2-17</strain>
    </source>
</reference>
<keyword evidence="2" id="KW-1185">Reference proteome</keyword>
<proteinExistence type="predicted"/>
<dbReference type="RefSeq" id="WP_130101905.1">
    <property type="nucleotide sequence ID" value="NZ_SDWW01000012.1"/>
</dbReference>
<evidence type="ECO:0000313" key="2">
    <source>
        <dbReference type="Proteomes" id="UP000293764"/>
    </source>
</evidence>